<dbReference type="EMBL" id="FODE01000002">
    <property type="protein sequence ID" value="SEN20779.1"/>
    <property type="molecule type" value="Genomic_DNA"/>
</dbReference>
<sequence>MIANNVRQGFFKVPAAVPQTPLDRTTLAARQLISDALKLRDANISRLRAMRLAKMADDEAAISTSVPEKKKRRASKK</sequence>
<dbReference type="AlphaFoldDB" id="A0A1H8EMQ2"/>
<evidence type="ECO:0000256" key="1">
    <source>
        <dbReference type="SAM" id="MobiDB-lite"/>
    </source>
</evidence>
<organism evidence="2 3">
    <name type="scientific">Paracoccus alcaliphilus</name>
    <dbReference type="NCBI Taxonomy" id="34002"/>
    <lineage>
        <taxon>Bacteria</taxon>
        <taxon>Pseudomonadati</taxon>
        <taxon>Pseudomonadota</taxon>
        <taxon>Alphaproteobacteria</taxon>
        <taxon>Rhodobacterales</taxon>
        <taxon>Paracoccaceae</taxon>
        <taxon>Paracoccus</taxon>
    </lineage>
</organism>
<gene>
    <name evidence="2" type="ORF">SAMN04489859_1002161</name>
</gene>
<proteinExistence type="predicted"/>
<keyword evidence="3" id="KW-1185">Reference proteome</keyword>
<reference evidence="2 3" key="1">
    <citation type="submission" date="2016-10" db="EMBL/GenBank/DDBJ databases">
        <authorList>
            <person name="de Groot N.N."/>
        </authorList>
    </citation>
    <scope>NUCLEOTIDE SEQUENCE [LARGE SCALE GENOMIC DNA]</scope>
    <source>
        <strain evidence="2 3">DSM 8512</strain>
    </source>
</reference>
<dbReference type="Proteomes" id="UP000199054">
    <property type="component" value="Unassembled WGS sequence"/>
</dbReference>
<feature type="region of interest" description="Disordered" evidence="1">
    <location>
        <begin position="58"/>
        <end position="77"/>
    </location>
</feature>
<accession>A0A1H8EMQ2</accession>
<protein>
    <submittedName>
        <fullName evidence="2">Uncharacterized protein</fullName>
    </submittedName>
</protein>
<name>A0A1H8EMQ2_9RHOB</name>
<evidence type="ECO:0000313" key="2">
    <source>
        <dbReference type="EMBL" id="SEN20779.1"/>
    </source>
</evidence>
<evidence type="ECO:0000313" key="3">
    <source>
        <dbReference type="Proteomes" id="UP000199054"/>
    </source>
</evidence>
<dbReference type="RefSeq" id="WP_090610384.1">
    <property type="nucleotide sequence ID" value="NZ_CP067127.1"/>
</dbReference>